<accession>A0A4Q7V2F8</accession>
<name>A0A4Q7V2F8_PSEST</name>
<dbReference type="Proteomes" id="UP000291591">
    <property type="component" value="Unassembled WGS sequence"/>
</dbReference>
<keyword evidence="3" id="KW-1185">Reference proteome</keyword>
<dbReference type="OrthoDB" id="6717945at2"/>
<evidence type="ECO:0000313" key="3">
    <source>
        <dbReference type="Proteomes" id="UP000291591"/>
    </source>
</evidence>
<proteinExistence type="predicted"/>
<sequence>MTRPFVTARPAARTLRIAGLLGPVLAVLLVAGCAEAPRQAADTPPPAGAAAAPSPAAPAAPAVRTVRVSYAGGTVTGDTGTVAITRGEAVQIVVTSDVADEAHLHGYDREAPLTAGRPATIAFTANIPGEFELELHGSGAQLATLQVS</sequence>
<protein>
    <recommendedName>
        <fullName evidence="4">Cupredoxin-like protein</fullName>
    </recommendedName>
</protein>
<dbReference type="PROSITE" id="PS51257">
    <property type="entry name" value="PROKAR_LIPOPROTEIN"/>
    <property type="match status" value="1"/>
</dbReference>
<gene>
    <name evidence="2" type="ORF">EV383_3712</name>
</gene>
<reference evidence="2 3" key="1">
    <citation type="submission" date="2019-02" db="EMBL/GenBank/DDBJ databases">
        <title>Sequencing the genomes of 1000 actinobacteria strains.</title>
        <authorList>
            <person name="Klenk H.-P."/>
        </authorList>
    </citation>
    <scope>NUCLEOTIDE SEQUENCE [LARGE SCALE GENOMIC DNA]</scope>
    <source>
        <strain evidence="2 3">DSM 45779</strain>
    </source>
</reference>
<evidence type="ECO:0000313" key="2">
    <source>
        <dbReference type="EMBL" id="RZT86813.1"/>
    </source>
</evidence>
<comment type="caution">
    <text evidence="2">The sequence shown here is derived from an EMBL/GenBank/DDBJ whole genome shotgun (WGS) entry which is preliminary data.</text>
</comment>
<dbReference type="Gene3D" id="2.60.40.420">
    <property type="entry name" value="Cupredoxins - blue copper proteins"/>
    <property type="match status" value="1"/>
</dbReference>
<dbReference type="EMBL" id="SHKL01000001">
    <property type="protein sequence ID" value="RZT86813.1"/>
    <property type="molecule type" value="Genomic_DNA"/>
</dbReference>
<organism evidence="2 3">
    <name type="scientific">Pseudonocardia sediminis</name>
    <dbReference type="NCBI Taxonomy" id="1397368"/>
    <lineage>
        <taxon>Bacteria</taxon>
        <taxon>Bacillati</taxon>
        <taxon>Actinomycetota</taxon>
        <taxon>Actinomycetes</taxon>
        <taxon>Pseudonocardiales</taxon>
        <taxon>Pseudonocardiaceae</taxon>
        <taxon>Pseudonocardia</taxon>
    </lineage>
</organism>
<dbReference type="SUPFAM" id="SSF49503">
    <property type="entry name" value="Cupredoxins"/>
    <property type="match status" value="1"/>
</dbReference>
<evidence type="ECO:0000256" key="1">
    <source>
        <dbReference type="SAM" id="MobiDB-lite"/>
    </source>
</evidence>
<feature type="compositionally biased region" description="Low complexity" evidence="1">
    <location>
        <begin position="48"/>
        <end position="59"/>
    </location>
</feature>
<dbReference type="InterPro" id="IPR008972">
    <property type="entry name" value="Cupredoxin"/>
</dbReference>
<dbReference type="AlphaFoldDB" id="A0A4Q7V2F8"/>
<dbReference type="RefSeq" id="WP_130291048.1">
    <property type="nucleotide sequence ID" value="NZ_SHKL01000001.1"/>
</dbReference>
<evidence type="ECO:0008006" key="4">
    <source>
        <dbReference type="Google" id="ProtNLM"/>
    </source>
</evidence>
<feature type="region of interest" description="Disordered" evidence="1">
    <location>
        <begin position="38"/>
        <end position="59"/>
    </location>
</feature>